<dbReference type="InterPro" id="IPR050389">
    <property type="entry name" value="LysR-type_TF"/>
</dbReference>
<dbReference type="Pfam" id="PF00126">
    <property type="entry name" value="HTH_1"/>
    <property type="match status" value="1"/>
</dbReference>
<proteinExistence type="inferred from homology"/>
<evidence type="ECO:0000256" key="1">
    <source>
        <dbReference type="ARBA" id="ARBA00009437"/>
    </source>
</evidence>
<keyword evidence="8" id="KW-1185">Reference proteome</keyword>
<dbReference type="Proteomes" id="UP000481252">
    <property type="component" value="Unassembled WGS sequence"/>
</dbReference>
<evidence type="ECO:0000256" key="2">
    <source>
        <dbReference type="ARBA" id="ARBA00022458"/>
    </source>
</evidence>
<comment type="similarity">
    <text evidence="1">Belongs to the LysR transcriptional regulatory family.</text>
</comment>
<dbReference type="Gene3D" id="3.40.190.10">
    <property type="entry name" value="Periplasmic binding protein-like II"/>
    <property type="match status" value="2"/>
</dbReference>
<dbReference type="AlphaFoldDB" id="A0A7C9RB74"/>
<accession>A0A7C9RB74</accession>
<gene>
    <name evidence="7" type="ORF">G6N74_25985</name>
</gene>
<name>A0A7C9RB74_9HYPH</name>
<dbReference type="PANTHER" id="PTHR30118:SF15">
    <property type="entry name" value="TRANSCRIPTIONAL REGULATORY PROTEIN"/>
    <property type="match status" value="1"/>
</dbReference>
<keyword evidence="5" id="KW-0804">Transcription</keyword>
<evidence type="ECO:0000256" key="4">
    <source>
        <dbReference type="ARBA" id="ARBA00023125"/>
    </source>
</evidence>
<dbReference type="Gene3D" id="1.10.10.10">
    <property type="entry name" value="Winged helix-like DNA-binding domain superfamily/Winged helix DNA-binding domain"/>
    <property type="match status" value="1"/>
</dbReference>
<dbReference type="PRINTS" id="PR00039">
    <property type="entry name" value="HTHLYSR"/>
</dbReference>
<comment type="caution">
    <text evidence="7">The sequence shown here is derived from an EMBL/GenBank/DDBJ whole genome shotgun (WGS) entry which is preliminary data.</text>
</comment>
<sequence>MNHLLAEFDVGLLLTFDALLKDRNVTHAAARLNITQSALSARLMRLRQLLGDPLFIPSNSGRGMVASPHALALQPELVRLLEQLSDFIGTARVFDPATSKRIFRIAATDNPVSILAPDLIPQLKAAAPLVKVAFTMPDKARIAEALEQGEVDVFIGVAEDAAPGLIARKLFAEEFVTAQRRGHPRGRGPLSLDEFCALDHLLVSTSGGHFSGMIDTALAELGRERRVSVSVQSYALAPLILGSTDLICTLPRRFLQRFAQVLDLVEAPLELAPFEMNLFWHSRMSADAAHAWLRKQMLQSARHGGRPDNAPGVPPGVCDTNTIVRVTTKPPTV</sequence>
<feature type="domain" description="HTH lysR-type" evidence="6">
    <location>
        <begin position="8"/>
        <end position="67"/>
    </location>
</feature>
<dbReference type="InterPro" id="IPR005119">
    <property type="entry name" value="LysR_subst-bd"/>
</dbReference>
<keyword evidence="4" id="KW-0238">DNA-binding</keyword>
<evidence type="ECO:0000259" key="6">
    <source>
        <dbReference type="PROSITE" id="PS50931"/>
    </source>
</evidence>
<dbReference type="RefSeq" id="WP_165120894.1">
    <property type="nucleotide sequence ID" value="NZ_JAAKZG010000016.1"/>
</dbReference>
<reference evidence="7 8" key="1">
    <citation type="submission" date="2020-02" db="EMBL/GenBank/DDBJ databases">
        <title>Genome sequence of the type strain CGMCC 1.15528 of Mesorhizobium zhangyense.</title>
        <authorList>
            <person name="Gao J."/>
            <person name="Sun J."/>
        </authorList>
    </citation>
    <scope>NUCLEOTIDE SEQUENCE [LARGE SCALE GENOMIC DNA]</scope>
    <source>
        <strain evidence="7 8">CGMCC 1.15528</strain>
    </source>
</reference>
<keyword evidence="2" id="KW-0536">Nodulation</keyword>
<protein>
    <submittedName>
        <fullName evidence="7">LysR family transcriptional regulator</fullName>
    </submittedName>
</protein>
<dbReference type="PROSITE" id="PS50931">
    <property type="entry name" value="HTH_LYSR"/>
    <property type="match status" value="1"/>
</dbReference>
<dbReference type="InterPro" id="IPR036390">
    <property type="entry name" value="WH_DNA-bd_sf"/>
</dbReference>
<dbReference type="CDD" id="cd08417">
    <property type="entry name" value="PBP2_Nitroaromatics_like"/>
    <property type="match status" value="1"/>
</dbReference>
<dbReference type="EMBL" id="JAAKZG010000016">
    <property type="protein sequence ID" value="NGN44516.1"/>
    <property type="molecule type" value="Genomic_DNA"/>
</dbReference>
<evidence type="ECO:0000313" key="7">
    <source>
        <dbReference type="EMBL" id="NGN44516.1"/>
    </source>
</evidence>
<organism evidence="7 8">
    <name type="scientific">Mesorhizobium zhangyense</name>
    <dbReference type="NCBI Taxonomy" id="1776730"/>
    <lineage>
        <taxon>Bacteria</taxon>
        <taxon>Pseudomonadati</taxon>
        <taxon>Pseudomonadota</taxon>
        <taxon>Alphaproteobacteria</taxon>
        <taxon>Hyphomicrobiales</taxon>
        <taxon>Phyllobacteriaceae</taxon>
        <taxon>Mesorhizobium</taxon>
    </lineage>
</organism>
<dbReference type="PANTHER" id="PTHR30118">
    <property type="entry name" value="HTH-TYPE TRANSCRIPTIONAL REGULATOR LEUO-RELATED"/>
    <property type="match status" value="1"/>
</dbReference>
<dbReference type="GO" id="GO:0003677">
    <property type="term" value="F:DNA binding"/>
    <property type="evidence" value="ECO:0007669"/>
    <property type="project" value="UniProtKB-KW"/>
</dbReference>
<dbReference type="InterPro" id="IPR037402">
    <property type="entry name" value="YidZ_PBP2"/>
</dbReference>
<evidence type="ECO:0000256" key="5">
    <source>
        <dbReference type="ARBA" id="ARBA00023163"/>
    </source>
</evidence>
<dbReference type="GO" id="GO:0003700">
    <property type="term" value="F:DNA-binding transcription factor activity"/>
    <property type="evidence" value="ECO:0007669"/>
    <property type="project" value="InterPro"/>
</dbReference>
<dbReference type="InterPro" id="IPR000847">
    <property type="entry name" value="LysR_HTH_N"/>
</dbReference>
<dbReference type="SUPFAM" id="SSF46785">
    <property type="entry name" value="Winged helix' DNA-binding domain"/>
    <property type="match status" value="1"/>
</dbReference>
<dbReference type="Pfam" id="PF03466">
    <property type="entry name" value="LysR_substrate"/>
    <property type="match status" value="1"/>
</dbReference>
<evidence type="ECO:0000256" key="3">
    <source>
        <dbReference type="ARBA" id="ARBA00023015"/>
    </source>
</evidence>
<keyword evidence="3" id="KW-0805">Transcription regulation</keyword>
<dbReference type="SUPFAM" id="SSF53850">
    <property type="entry name" value="Periplasmic binding protein-like II"/>
    <property type="match status" value="1"/>
</dbReference>
<dbReference type="InterPro" id="IPR036388">
    <property type="entry name" value="WH-like_DNA-bd_sf"/>
</dbReference>
<evidence type="ECO:0000313" key="8">
    <source>
        <dbReference type="Proteomes" id="UP000481252"/>
    </source>
</evidence>